<dbReference type="SFLD" id="SFLDS00029">
    <property type="entry name" value="Radical_SAM"/>
    <property type="match status" value="1"/>
</dbReference>
<keyword evidence="4" id="KW-0411">Iron-sulfur</keyword>
<gene>
    <name evidence="5" type="ORF">METZ01_LOCUS345126</name>
</gene>
<evidence type="ECO:0008006" key="6">
    <source>
        <dbReference type="Google" id="ProtNLM"/>
    </source>
</evidence>
<dbReference type="EMBL" id="UINC01118860">
    <property type="protein sequence ID" value="SVC92272.1"/>
    <property type="molecule type" value="Genomic_DNA"/>
</dbReference>
<evidence type="ECO:0000256" key="3">
    <source>
        <dbReference type="ARBA" id="ARBA00023004"/>
    </source>
</evidence>
<dbReference type="PANTHER" id="PTHR11228">
    <property type="entry name" value="RADICAL SAM DOMAIN PROTEIN"/>
    <property type="match status" value="1"/>
</dbReference>
<dbReference type="PANTHER" id="PTHR11228:SF7">
    <property type="entry name" value="PQQA PEPTIDE CYCLASE"/>
    <property type="match status" value="1"/>
</dbReference>
<dbReference type="SFLD" id="SFLDG01067">
    <property type="entry name" value="SPASM/twitch_domain_containing"/>
    <property type="match status" value="1"/>
</dbReference>
<name>A0A382R552_9ZZZZ</name>
<reference evidence="5" key="1">
    <citation type="submission" date="2018-05" db="EMBL/GenBank/DDBJ databases">
        <authorList>
            <person name="Lanie J.A."/>
            <person name="Ng W.-L."/>
            <person name="Kazmierczak K.M."/>
            <person name="Andrzejewski T.M."/>
            <person name="Davidsen T.M."/>
            <person name="Wayne K.J."/>
            <person name="Tettelin H."/>
            <person name="Glass J.I."/>
            <person name="Rusch D."/>
            <person name="Podicherti R."/>
            <person name="Tsui H.-C.T."/>
            <person name="Winkler M.E."/>
        </authorList>
    </citation>
    <scope>NUCLEOTIDE SEQUENCE</scope>
</reference>
<organism evidence="5">
    <name type="scientific">marine metagenome</name>
    <dbReference type="NCBI Taxonomy" id="408172"/>
    <lineage>
        <taxon>unclassified sequences</taxon>
        <taxon>metagenomes</taxon>
        <taxon>ecological metagenomes</taxon>
    </lineage>
</organism>
<sequence>MYDLTKPLSIQWELNNICNLMCPQCGRNVIKDGKLQWKYDDLNTVDTSLITFRAAYKNIRHPVSHIRFIGNLSEPVLSKDFLPICEFLKTETDTAFQVSTHGSVRTSDYWRRLGKIFNGNPKNIIFFSVDGVGNESLQNYRIGANFDKIMKNAKAFIEGGGKAIWRMIIFKHNQHQIEEARALAESLGFWEFISIQTQRRHHMNEVYEYRGKKRILENQDISSEWNDEVDKNRNSSEILDIQCKYKETNSFYVDYLKRVWVCCYIPNKAQFGRQHKWYAKYNDDMTNSLVYKTFDKIMENEFYDTIQESWYD</sequence>
<dbReference type="GO" id="GO:0003824">
    <property type="term" value="F:catalytic activity"/>
    <property type="evidence" value="ECO:0007669"/>
    <property type="project" value="InterPro"/>
</dbReference>
<protein>
    <recommendedName>
        <fullName evidence="6">Radical SAM core domain-containing protein</fullName>
    </recommendedName>
</protein>
<dbReference type="InterPro" id="IPR058240">
    <property type="entry name" value="rSAM_sf"/>
</dbReference>
<evidence type="ECO:0000256" key="1">
    <source>
        <dbReference type="ARBA" id="ARBA00022691"/>
    </source>
</evidence>
<evidence type="ECO:0000256" key="2">
    <source>
        <dbReference type="ARBA" id="ARBA00022723"/>
    </source>
</evidence>
<dbReference type="InterPro" id="IPR013785">
    <property type="entry name" value="Aldolase_TIM"/>
</dbReference>
<dbReference type="SUPFAM" id="SSF102114">
    <property type="entry name" value="Radical SAM enzymes"/>
    <property type="match status" value="1"/>
</dbReference>
<feature type="non-terminal residue" evidence="5">
    <location>
        <position position="312"/>
    </location>
</feature>
<dbReference type="CDD" id="cd01335">
    <property type="entry name" value="Radical_SAM"/>
    <property type="match status" value="1"/>
</dbReference>
<accession>A0A382R552</accession>
<dbReference type="GO" id="GO:0046872">
    <property type="term" value="F:metal ion binding"/>
    <property type="evidence" value="ECO:0007669"/>
    <property type="project" value="UniProtKB-KW"/>
</dbReference>
<proteinExistence type="predicted"/>
<dbReference type="Gene3D" id="3.20.20.70">
    <property type="entry name" value="Aldolase class I"/>
    <property type="match status" value="1"/>
</dbReference>
<keyword evidence="1" id="KW-0949">S-adenosyl-L-methionine</keyword>
<keyword evidence="3" id="KW-0408">Iron</keyword>
<evidence type="ECO:0000313" key="5">
    <source>
        <dbReference type="EMBL" id="SVC92272.1"/>
    </source>
</evidence>
<evidence type="ECO:0000256" key="4">
    <source>
        <dbReference type="ARBA" id="ARBA00023014"/>
    </source>
</evidence>
<dbReference type="GO" id="GO:0051536">
    <property type="term" value="F:iron-sulfur cluster binding"/>
    <property type="evidence" value="ECO:0007669"/>
    <property type="project" value="UniProtKB-KW"/>
</dbReference>
<keyword evidence="2" id="KW-0479">Metal-binding</keyword>
<dbReference type="InterPro" id="IPR007197">
    <property type="entry name" value="rSAM"/>
</dbReference>
<dbReference type="AlphaFoldDB" id="A0A382R552"/>
<dbReference type="InterPro" id="IPR050377">
    <property type="entry name" value="Radical_SAM_PqqE_MftC-like"/>
</dbReference>